<dbReference type="GO" id="GO:0030288">
    <property type="term" value="C:outer membrane-bounded periplasmic space"/>
    <property type="evidence" value="ECO:0007669"/>
    <property type="project" value="TreeGrafter"/>
</dbReference>
<protein>
    <submittedName>
        <fullName evidence="6">Glutamate transport system substrate-binding protein</fullName>
    </submittedName>
</protein>
<dbReference type="EMBL" id="JAVDYB010000001">
    <property type="protein sequence ID" value="MDR7277886.1"/>
    <property type="molecule type" value="Genomic_DNA"/>
</dbReference>
<gene>
    <name evidence="6" type="ORF">J2S41_004664</name>
</gene>
<comment type="caution">
    <text evidence="6">The sequence shown here is derived from an EMBL/GenBank/DDBJ whole genome shotgun (WGS) entry which is preliminary data.</text>
</comment>
<feature type="transmembrane region" description="Helical" evidence="4">
    <location>
        <begin position="44"/>
        <end position="66"/>
    </location>
</feature>
<proteinExistence type="inferred from homology"/>
<sequence length="369" mass="40532">MTETPERAARTRPVLRNLLWWLTPTSLATAGLTVLLLLNRAWGADVAAIAGLPLSVAAIVVSILIVQGWFTTPWLRVPTGRLRRGRLVAALTVVVLLAGAVFWWVRREPDPFEYMSGEVRIGYVDHQYKGWHTDGPGGTPVGFDADLVREIGAHFTGANLVWVDLSTLDNREAALAGRWRAAPGQPWQRPVKLVVSTYSMTPERAERVDFAGPYFVDMQGFVSRTGATSIADIPPGKVCVLRDSNSDKKLTQAGFGPVREDSLAACFSQFKKGHYDAVSHDRSLIAGYAEDRDLKISAPLTYGAEKYAVAMPNNMPRLCEEISKVIDDFLRYSWSESFAANLVPLGLAESDYVRPPGAEPCQPPGPRLL</sequence>
<organism evidence="6 7">
    <name type="scientific">Catenuloplanes atrovinosus</name>
    <dbReference type="NCBI Taxonomy" id="137266"/>
    <lineage>
        <taxon>Bacteria</taxon>
        <taxon>Bacillati</taxon>
        <taxon>Actinomycetota</taxon>
        <taxon>Actinomycetes</taxon>
        <taxon>Micromonosporales</taxon>
        <taxon>Micromonosporaceae</taxon>
        <taxon>Catenuloplanes</taxon>
    </lineage>
</organism>
<feature type="domain" description="Solute-binding protein family 3/N-terminal" evidence="5">
    <location>
        <begin position="118"/>
        <end position="341"/>
    </location>
</feature>
<accession>A0AAE4CAS5</accession>
<evidence type="ECO:0000259" key="5">
    <source>
        <dbReference type="SMART" id="SM00062"/>
    </source>
</evidence>
<keyword evidence="7" id="KW-1185">Reference proteome</keyword>
<dbReference type="AlphaFoldDB" id="A0AAE4CAS5"/>
<name>A0AAE4CAS5_9ACTN</name>
<evidence type="ECO:0000256" key="2">
    <source>
        <dbReference type="ARBA" id="ARBA00022448"/>
    </source>
</evidence>
<feature type="transmembrane region" description="Helical" evidence="4">
    <location>
        <begin position="18"/>
        <end position="38"/>
    </location>
</feature>
<keyword evidence="4" id="KW-0472">Membrane</keyword>
<dbReference type="InterPro" id="IPR051455">
    <property type="entry name" value="Bact_solute-bind_prot3"/>
</dbReference>
<dbReference type="SUPFAM" id="SSF53850">
    <property type="entry name" value="Periplasmic binding protein-like II"/>
    <property type="match status" value="1"/>
</dbReference>
<dbReference type="Pfam" id="PF00497">
    <property type="entry name" value="SBP_bac_3"/>
    <property type="match status" value="1"/>
</dbReference>
<dbReference type="RefSeq" id="WP_310370454.1">
    <property type="nucleotide sequence ID" value="NZ_JAVDYB010000001.1"/>
</dbReference>
<dbReference type="Gene3D" id="3.40.190.10">
    <property type="entry name" value="Periplasmic binding protein-like II"/>
    <property type="match status" value="2"/>
</dbReference>
<dbReference type="GO" id="GO:0005576">
    <property type="term" value="C:extracellular region"/>
    <property type="evidence" value="ECO:0007669"/>
    <property type="project" value="TreeGrafter"/>
</dbReference>
<dbReference type="PANTHER" id="PTHR30085">
    <property type="entry name" value="AMINO ACID ABC TRANSPORTER PERMEASE"/>
    <property type="match status" value="1"/>
</dbReference>
<feature type="transmembrane region" description="Helical" evidence="4">
    <location>
        <begin position="87"/>
        <end position="105"/>
    </location>
</feature>
<evidence type="ECO:0000256" key="3">
    <source>
        <dbReference type="ARBA" id="ARBA00022729"/>
    </source>
</evidence>
<evidence type="ECO:0000313" key="7">
    <source>
        <dbReference type="Proteomes" id="UP001183643"/>
    </source>
</evidence>
<dbReference type="Proteomes" id="UP001183643">
    <property type="component" value="Unassembled WGS sequence"/>
</dbReference>
<evidence type="ECO:0000256" key="1">
    <source>
        <dbReference type="ARBA" id="ARBA00010333"/>
    </source>
</evidence>
<keyword evidence="3" id="KW-0732">Signal</keyword>
<dbReference type="PANTHER" id="PTHR30085:SF6">
    <property type="entry name" value="ABC TRANSPORTER GLUTAMINE-BINDING PROTEIN GLNH"/>
    <property type="match status" value="1"/>
</dbReference>
<dbReference type="InterPro" id="IPR001638">
    <property type="entry name" value="Solute-binding_3/MltF_N"/>
</dbReference>
<comment type="similarity">
    <text evidence="1">Belongs to the bacterial solute-binding protein 3 family.</text>
</comment>
<keyword evidence="4" id="KW-1133">Transmembrane helix</keyword>
<evidence type="ECO:0000256" key="4">
    <source>
        <dbReference type="SAM" id="Phobius"/>
    </source>
</evidence>
<dbReference type="SMART" id="SM00062">
    <property type="entry name" value="PBPb"/>
    <property type="match status" value="1"/>
</dbReference>
<reference evidence="6" key="1">
    <citation type="submission" date="2023-07" db="EMBL/GenBank/DDBJ databases">
        <title>Sequencing the genomes of 1000 actinobacteria strains.</title>
        <authorList>
            <person name="Klenk H.-P."/>
        </authorList>
    </citation>
    <scope>NUCLEOTIDE SEQUENCE</scope>
    <source>
        <strain evidence="6">DSM 44707</strain>
    </source>
</reference>
<dbReference type="GO" id="GO:0006865">
    <property type="term" value="P:amino acid transport"/>
    <property type="evidence" value="ECO:0007669"/>
    <property type="project" value="TreeGrafter"/>
</dbReference>
<keyword evidence="4" id="KW-0812">Transmembrane</keyword>
<evidence type="ECO:0000313" key="6">
    <source>
        <dbReference type="EMBL" id="MDR7277886.1"/>
    </source>
</evidence>
<keyword evidence="2" id="KW-0813">Transport</keyword>